<feature type="transmembrane region" description="Helical" evidence="5">
    <location>
        <begin position="68"/>
        <end position="88"/>
    </location>
</feature>
<gene>
    <name evidence="7" type="ORF">ACFQZJ_09105</name>
</gene>
<feature type="domain" description="Methylamine utilisation protein MauE" evidence="6">
    <location>
        <begin position="1"/>
        <end position="80"/>
    </location>
</feature>
<evidence type="ECO:0000259" key="6">
    <source>
        <dbReference type="Pfam" id="PF07291"/>
    </source>
</evidence>
<proteinExistence type="predicted"/>
<keyword evidence="4 5" id="KW-0472">Membrane</keyword>
<evidence type="ECO:0000256" key="2">
    <source>
        <dbReference type="ARBA" id="ARBA00022692"/>
    </source>
</evidence>
<evidence type="ECO:0000256" key="1">
    <source>
        <dbReference type="ARBA" id="ARBA00004141"/>
    </source>
</evidence>
<sequence>MKLLWRVLQILLALFIGYAGIQHFIKPAFYEPFVPAFLPAKTVLVYASGVVEVVLAILLLIPQYTKKAATGIIILMLLFLPIHIWDIFQETPAIGSKQAALIRLPVQFLFIGWAYAVKRLSK</sequence>
<keyword evidence="8" id="KW-1185">Reference proteome</keyword>
<organism evidence="7 8">
    <name type="scientific">Maribacter chungangensis</name>
    <dbReference type="NCBI Taxonomy" id="1069117"/>
    <lineage>
        <taxon>Bacteria</taxon>
        <taxon>Pseudomonadati</taxon>
        <taxon>Bacteroidota</taxon>
        <taxon>Flavobacteriia</taxon>
        <taxon>Flavobacteriales</taxon>
        <taxon>Flavobacteriaceae</taxon>
        <taxon>Maribacter</taxon>
    </lineage>
</organism>
<name>A0ABW3B2S0_9FLAO</name>
<reference evidence="8" key="1">
    <citation type="journal article" date="2019" name="Int. J. Syst. Evol. Microbiol.">
        <title>The Global Catalogue of Microorganisms (GCM) 10K type strain sequencing project: providing services to taxonomists for standard genome sequencing and annotation.</title>
        <authorList>
            <consortium name="The Broad Institute Genomics Platform"/>
            <consortium name="The Broad Institute Genome Sequencing Center for Infectious Disease"/>
            <person name="Wu L."/>
            <person name="Ma J."/>
        </authorList>
    </citation>
    <scope>NUCLEOTIDE SEQUENCE [LARGE SCALE GENOMIC DNA]</scope>
    <source>
        <strain evidence="8">CCUG 61948</strain>
    </source>
</reference>
<dbReference type="PANTHER" id="PTHR36974:SF1">
    <property type="entry name" value="DOXX FAMILY MEMBRANE PROTEIN"/>
    <property type="match status" value="1"/>
</dbReference>
<dbReference type="Pfam" id="PF07291">
    <property type="entry name" value="MauE"/>
    <property type="match status" value="1"/>
</dbReference>
<evidence type="ECO:0000313" key="7">
    <source>
        <dbReference type="EMBL" id="MFD0797617.1"/>
    </source>
</evidence>
<feature type="transmembrane region" description="Helical" evidence="5">
    <location>
        <begin position="43"/>
        <end position="61"/>
    </location>
</feature>
<feature type="transmembrane region" description="Helical" evidence="5">
    <location>
        <begin position="100"/>
        <end position="117"/>
    </location>
</feature>
<keyword evidence="2 5" id="KW-0812">Transmembrane</keyword>
<dbReference type="RefSeq" id="WP_379934029.1">
    <property type="nucleotide sequence ID" value="NZ_JBHTHY010000006.1"/>
</dbReference>
<dbReference type="InterPro" id="IPR009908">
    <property type="entry name" value="Methylamine_util_MauE"/>
</dbReference>
<evidence type="ECO:0000256" key="3">
    <source>
        <dbReference type="ARBA" id="ARBA00022989"/>
    </source>
</evidence>
<dbReference type="Proteomes" id="UP001597012">
    <property type="component" value="Unassembled WGS sequence"/>
</dbReference>
<evidence type="ECO:0000313" key="8">
    <source>
        <dbReference type="Proteomes" id="UP001597012"/>
    </source>
</evidence>
<comment type="caution">
    <text evidence="7">The sequence shown here is derived from an EMBL/GenBank/DDBJ whole genome shotgun (WGS) entry which is preliminary data.</text>
</comment>
<keyword evidence="3 5" id="KW-1133">Transmembrane helix</keyword>
<dbReference type="EMBL" id="JBHTHY010000006">
    <property type="protein sequence ID" value="MFD0797617.1"/>
    <property type="molecule type" value="Genomic_DNA"/>
</dbReference>
<evidence type="ECO:0000256" key="5">
    <source>
        <dbReference type="SAM" id="Phobius"/>
    </source>
</evidence>
<protein>
    <submittedName>
        <fullName evidence="7">MauE/DoxX family redox-associated membrane protein</fullName>
    </submittedName>
</protein>
<dbReference type="PANTHER" id="PTHR36974">
    <property type="entry name" value="MEMBRANE PROTEIN-RELATED"/>
    <property type="match status" value="1"/>
</dbReference>
<evidence type="ECO:0000256" key="4">
    <source>
        <dbReference type="ARBA" id="ARBA00023136"/>
    </source>
</evidence>
<comment type="subcellular location">
    <subcellularLocation>
        <location evidence="1">Membrane</location>
        <topology evidence="1">Multi-pass membrane protein</topology>
    </subcellularLocation>
</comment>
<accession>A0ABW3B2S0</accession>